<comment type="caution">
    <text evidence="1">The sequence shown here is derived from an EMBL/GenBank/DDBJ whole genome shotgun (WGS) entry which is preliminary data.</text>
</comment>
<evidence type="ECO:0000313" key="2">
    <source>
        <dbReference type="Proteomes" id="UP000789525"/>
    </source>
</evidence>
<reference evidence="1" key="1">
    <citation type="submission" date="2021-06" db="EMBL/GenBank/DDBJ databases">
        <authorList>
            <person name="Kallberg Y."/>
            <person name="Tangrot J."/>
            <person name="Rosling A."/>
        </authorList>
    </citation>
    <scope>NUCLEOTIDE SEQUENCE</scope>
    <source>
        <strain evidence="1">CL356</strain>
    </source>
</reference>
<name>A0ACA9JXL1_9GLOM</name>
<evidence type="ECO:0000313" key="1">
    <source>
        <dbReference type="EMBL" id="CAG8441159.1"/>
    </source>
</evidence>
<sequence length="471" mass="52501">MTRLSETVCDIIELLDADIAHGKSGMLSISGEESITGGAGSTSRMQESNKIMLLSSSDDNRFAEVFSSVNTILMNLMANVNMSGLLGAMLVLLFASNIYSFIYSGNVNKFQKCDSPLPTKVIHTIPSVYLRDLEEQVFNMSSGKVLHSVVDPESQFLDTRTQYPPYPWLLHSNRQLSEEINYARKRVAVIRYNLLSTFRQINSIDKILIENEYVNWLLDERAKCNKAKWMFLKDDALDEEKSVTGDNDVETRKVGGEAYIDGSDEDRDDTNEATPLHQDQPNGCTIIPYEHALHEHAIHEHSSPIAESENSISTSGFSTNQFSDSNSTIQSPDDVPTVEPCDAFIGPGNDSLHNDTTLVGAVALSETTKSSTHIHSIIIKKARPFRLFFEENCKMLLSLKTQLAVESHRAELSTSPTSCIFDLAQSEKIVFHLLLALSLALLVYAAIEPQIRGESDTIVINLMDYNYNPLY</sequence>
<accession>A0ACA9JXL1</accession>
<organism evidence="1 2">
    <name type="scientific">Acaulospora colombiana</name>
    <dbReference type="NCBI Taxonomy" id="27376"/>
    <lineage>
        <taxon>Eukaryota</taxon>
        <taxon>Fungi</taxon>
        <taxon>Fungi incertae sedis</taxon>
        <taxon>Mucoromycota</taxon>
        <taxon>Glomeromycotina</taxon>
        <taxon>Glomeromycetes</taxon>
        <taxon>Diversisporales</taxon>
        <taxon>Acaulosporaceae</taxon>
        <taxon>Acaulospora</taxon>
    </lineage>
</organism>
<gene>
    <name evidence="1" type="ORF">ACOLOM_LOCUS236</name>
</gene>
<dbReference type="Proteomes" id="UP000789525">
    <property type="component" value="Unassembled WGS sequence"/>
</dbReference>
<keyword evidence="2" id="KW-1185">Reference proteome</keyword>
<dbReference type="EMBL" id="CAJVPT010000236">
    <property type="protein sequence ID" value="CAG8441159.1"/>
    <property type="molecule type" value="Genomic_DNA"/>
</dbReference>
<protein>
    <submittedName>
        <fullName evidence="1">10738_t:CDS:1</fullName>
    </submittedName>
</protein>
<proteinExistence type="predicted"/>